<keyword evidence="2" id="KW-0808">Transferase</keyword>
<sequence>MIVQNEEETIVRCLNHLLESELIKEICIVDGGSEDQTLPIISEVRASADPSVDWKVIVFPFDKNFGAQKTRALKLATKDWVLWIDADEIYDPDIFQALERLALLFDADGSEAFCFNRKTRIDGWLHNIIDPDYQIRFWKREGVTFVGRIHESPTGFRKLIKTNLTIQHNKTFAQQEADNENYWNNFGQIPPPDTELVDGKWKRKK</sequence>
<dbReference type="InterPro" id="IPR029044">
    <property type="entry name" value="Nucleotide-diphossugar_trans"/>
</dbReference>
<reference evidence="2" key="1">
    <citation type="submission" date="2020-03" db="EMBL/GenBank/DDBJ databases">
        <title>The deep terrestrial virosphere.</title>
        <authorList>
            <person name="Holmfeldt K."/>
            <person name="Nilsson E."/>
            <person name="Simone D."/>
            <person name="Lopez-Fernandez M."/>
            <person name="Wu X."/>
            <person name="de Brujin I."/>
            <person name="Lundin D."/>
            <person name="Andersson A."/>
            <person name="Bertilsson S."/>
            <person name="Dopson M."/>
        </authorList>
    </citation>
    <scope>NUCLEOTIDE SEQUENCE</scope>
    <source>
        <strain evidence="2">MM415A03341</strain>
    </source>
</reference>
<accession>A0A6M3JM10</accession>
<dbReference type="AlphaFoldDB" id="A0A6M3JM10"/>
<proteinExistence type="predicted"/>
<dbReference type="SUPFAM" id="SSF53448">
    <property type="entry name" value="Nucleotide-diphospho-sugar transferases"/>
    <property type="match status" value="1"/>
</dbReference>
<gene>
    <name evidence="2" type="ORF">MM415A03341_0002</name>
</gene>
<dbReference type="PANTHER" id="PTHR43630">
    <property type="entry name" value="POLY-BETA-1,6-N-ACETYL-D-GLUCOSAMINE SYNTHASE"/>
    <property type="match status" value="1"/>
</dbReference>
<protein>
    <submittedName>
        <fullName evidence="2">Putative glycosyltransferase</fullName>
    </submittedName>
</protein>
<evidence type="ECO:0000259" key="1">
    <source>
        <dbReference type="Pfam" id="PF00535"/>
    </source>
</evidence>
<evidence type="ECO:0000313" key="2">
    <source>
        <dbReference type="EMBL" id="QJA71184.1"/>
    </source>
</evidence>
<feature type="domain" description="Glycosyltransferase 2-like" evidence="1">
    <location>
        <begin position="1"/>
        <end position="133"/>
    </location>
</feature>
<name>A0A6M3JM10_9ZZZZ</name>
<dbReference type="Gene3D" id="3.90.550.10">
    <property type="entry name" value="Spore Coat Polysaccharide Biosynthesis Protein SpsA, Chain A"/>
    <property type="match status" value="1"/>
</dbReference>
<organism evidence="2">
    <name type="scientific">viral metagenome</name>
    <dbReference type="NCBI Taxonomy" id="1070528"/>
    <lineage>
        <taxon>unclassified sequences</taxon>
        <taxon>metagenomes</taxon>
        <taxon>organismal metagenomes</taxon>
    </lineage>
</organism>
<dbReference type="GO" id="GO:0016740">
    <property type="term" value="F:transferase activity"/>
    <property type="evidence" value="ECO:0007669"/>
    <property type="project" value="UniProtKB-KW"/>
</dbReference>
<dbReference type="Pfam" id="PF00535">
    <property type="entry name" value="Glycos_transf_2"/>
    <property type="match status" value="1"/>
</dbReference>
<dbReference type="PANTHER" id="PTHR43630:SF2">
    <property type="entry name" value="GLYCOSYLTRANSFERASE"/>
    <property type="match status" value="1"/>
</dbReference>
<dbReference type="InterPro" id="IPR001173">
    <property type="entry name" value="Glyco_trans_2-like"/>
</dbReference>
<dbReference type="EMBL" id="MT141853">
    <property type="protein sequence ID" value="QJA71184.1"/>
    <property type="molecule type" value="Genomic_DNA"/>
</dbReference>